<dbReference type="InterPro" id="IPR015018">
    <property type="entry name" value="DUF1905"/>
</dbReference>
<dbReference type="Pfam" id="PF08922">
    <property type="entry name" value="DUF1905"/>
    <property type="match status" value="1"/>
</dbReference>
<gene>
    <name evidence="1" type="ORF">K3174_04110</name>
</gene>
<protein>
    <submittedName>
        <fullName evidence="1">YdeI/OmpD-associated family protein</fullName>
    </submittedName>
</protein>
<dbReference type="InterPro" id="IPR037079">
    <property type="entry name" value="AF2212/PG0164-like_sf"/>
</dbReference>
<evidence type="ECO:0000313" key="1">
    <source>
        <dbReference type="EMBL" id="MBX7481702.1"/>
    </source>
</evidence>
<dbReference type="SUPFAM" id="SSF141694">
    <property type="entry name" value="AF2212/PG0164-like"/>
    <property type="match status" value="1"/>
</dbReference>
<dbReference type="Pfam" id="PF13376">
    <property type="entry name" value="OmdA"/>
    <property type="match status" value="1"/>
</dbReference>
<evidence type="ECO:0000313" key="2">
    <source>
        <dbReference type="Proteomes" id="UP000755104"/>
    </source>
</evidence>
<dbReference type="EMBL" id="JAIGNO010000002">
    <property type="protein sequence ID" value="MBX7481702.1"/>
    <property type="molecule type" value="Genomic_DNA"/>
</dbReference>
<sequence length="179" mass="20200">MSFFEHEFEAPIDRHGVGRTRKIWYNVVWLPADLAASLPFDRYPQLRIEGELAEIPVENAFIPAGDGRYYLIVSPEVLKIGGLDVGDPVSFRFRVADQERVDLPADLQRALARDPEGQERWQALTPGRRRALAHHVGSAKGDDTRARRIAAVLSAITSCMRDGAEEKDVRRLDRVLGKR</sequence>
<keyword evidence="2" id="KW-1185">Reference proteome</keyword>
<name>A0ABS7J2Z4_9SPHN</name>
<dbReference type="Proteomes" id="UP000755104">
    <property type="component" value="Unassembled WGS sequence"/>
</dbReference>
<reference evidence="1 2" key="1">
    <citation type="submission" date="2021-08" db="EMBL/GenBank/DDBJ databases">
        <title>Comparative Genomics Analysis of the Genus Qipengyuania Reveals Extensive Genetic Diversity and Metabolic Versatility, Including the Description of Fifteen Novel Species.</title>
        <authorList>
            <person name="Liu Y."/>
        </authorList>
    </citation>
    <scope>NUCLEOTIDE SEQUENCE [LARGE SCALE GENOMIC DNA]</scope>
    <source>
        <strain evidence="1 2">6D47A</strain>
    </source>
</reference>
<dbReference type="Gene3D" id="2.40.30.100">
    <property type="entry name" value="AF2212/PG0164-like"/>
    <property type="match status" value="1"/>
</dbReference>
<dbReference type="RefSeq" id="WP_221555860.1">
    <property type="nucleotide sequence ID" value="NZ_JAIGNO010000002.1"/>
</dbReference>
<proteinExistence type="predicted"/>
<organism evidence="1 2">
    <name type="scientific">Qipengyuania qiaonensis</name>
    <dbReference type="NCBI Taxonomy" id="2867240"/>
    <lineage>
        <taxon>Bacteria</taxon>
        <taxon>Pseudomonadati</taxon>
        <taxon>Pseudomonadota</taxon>
        <taxon>Alphaproteobacteria</taxon>
        <taxon>Sphingomonadales</taxon>
        <taxon>Erythrobacteraceae</taxon>
        <taxon>Qipengyuania</taxon>
    </lineage>
</organism>
<accession>A0ABS7J2Z4</accession>
<comment type="caution">
    <text evidence="1">The sequence shown here is derived from an EMBL/GenBank/DDBJ whole genome shotgun (WGS) entry which is preliminary data.</text>
</comment>